<sequence length="522" mass="59238">MPFGLTNAPATFQRAMDILLSPFRWKFYQVPGPCRSAGTLEVDAAQTAALEQVRYPQTQTQLRSFLGLCNVYRRFVPHYAKIAHPLNQLLTKEQSVQLEGFDEPCEKAFHKLKDAILAPPVLALPKKDLPYSVDTDASDYQIGAALFQTHPDAQRKPIGFFSRTLAAAERNYSVSEKECLAVIWAIQTLRPYLYGEHFIVHTDHASLRWLMNVTDPSGRLIRWRLRLSKFDFEIKYKKGKANSQADALSRLRTAGETVDEIDDAIPCFMAEPVEGTVEDEDSFDANGRRNGENVQHGDRGTRRNSMPYRGGVCTSGNTTIVKGPRPWVEPPRKIGRPPGRQELYKTLRRYFYWPTMALDCYAVAKNCAACAWERVKLRRNTKEMKLFTPKAPLEFVPIDIFGELITTKRGNRYILVISDRYSKPARTVPLKKISAAHIAQAFVTIGYSCTDRRSSCCPTMEHSSRPGSFRTSAEFSAYAMCSRLRTTRKPTAELRGLTARWRPRCENMLESIPRTGTYLATL</sequence>
<keyword evidence="1" id="KW-0808">Transferase</keyword>
<dbReference type="OrthoDB" id="5550292at2759"/>
<evidence type="ECO:0000313" key="9">
    <source>
        <dbReference type="EMBL" id="CDF40870.1"/>
    </source>
</evidence>
<protein>
    <recommendedName>
        <fullName evidence="8">Reverse transcriptase RNase H-like domain-containing protein</fullName>
    </recommendedName>
</protein>
<proteinExistence type="predicted"/>
<dbReference type="GO" id="GO:0003964">
    <property type="term" value="F:RNA-directed DNA polymerase activity"/>
    <property type="evidence" value="ECO:0007669"/>
    <property type="project" value="UniProtKB-KW"/>
</dbReference>
<dbReference type="Pfam" id="PF17917">
    <property type="entry name" value="RT_RNaseH"/>
    <property type="match status" value="1"/>
</dbReference>
<gene>
    <name evidence="9" type="ORF">CHC_T00007507001</name>
</gene>
<dbReference type="Gene3D" id="3.30.70.270">
    <property type="match status" value="2"/>
</dbReference>
<dbReference type="InterPro" id="IPR043502">
    <property type="entry name" value="DNA/RNA_pol_sf"/>
</dbReference>
<dbReference type="CDD" id="cd09274">
    <property type="entry name" value="RNase_HI_RT_Ty3"/>
    <property type="match status" value="1"/>
</dbReference>
<evidence type="ECO:0000256" key="3">
    <source>
        <dbReference type="ARBA" id="ARBA00022722"/>
    </source>
</evidence>
<dbReference type="RefSeq" id="XP_005711164.1">
    <property type="nucleotide sequence ID" value="XM_005711107.1"/>
</dbReference>
<dbReference type="GO" id="GO:0003676">
    <property type="term" value="F:nucleic acid binding"/>
    <property type="evidence" value="ECO:0007669"/>
    <property type="project" value="InterPro"/>
</dbReference>
<dbReference type="Proteomes" id="UP000012073">
    <property type="component" value="Unassembled WGS sequence"/>
</dbReference>
<keyword evidence="2" id="KW-0548">Nucleotidyltransferase</keyword>
<dbReference type="InterPro" id="IPR036397">
    <property type="entry name" value="RNaseH_sf"/>
</dbReference>
<dbReference type="InterPro" id="IPR043128">
    <property type="entry name" value="Rev_trsase/Diguanyl_cyclase"/>
</dbReference>
<evidence type="ECO:0000259" key="8">
    <source>
        <dbReference type="Pfam" id="PF17917"/>
    </source>
</evidence>
<dbReference type="GO" id="GO:0004519">
    <property type="term" value="F:endonuclease activity"/>
    <property type="evidence" value="ECO:0007669"/>
    <property type="project" value="UniProtKB-KW"/>
</dbReference>
<evidence type="ECO:0000256" key="7">
    <source>
        <dbReference type="SAM" id="MobiDB-lite"/>
    </source>
</evidence>
<dbReference type="SUPFAM" id="SSF56672">
    <property type="entry name" value="DNA/RNA polymerases"/>
    <property type="match status" value="1"/>
</dbReference>
<dbReference type="GO" id="GO:0016787">
    <property type="term" value="F:hydrolase activity"/>
    <property type="evidence" value="ECO:0007669"/>
    <property type="project" value="UniProtKB-KW"/>
</dbReference>
<keyword evidence="5" id="KW-0378">Hydrolase</keyword>
<dbReference type="STRING" id="2769.R7QU28"/>
<accession>R7QU28</accession>
<evidence type="ECO:0000256" key="4">
    <source>
        <dbReference type="ARBA" id="ARBA00022759"/>
    </source>
</evidence>
<organism evidence="9 10">
    <name type="scientific">Chondrus crispus</name>
    <name type="common">Carrageen Irish moss</name>
    <name type="synonym">Polymorpha crispa</name>
    <dbReference type="NCBI Taxonomy" id="2769"/>
    <lineage>
        <taxon>Eukaryota</taxon>
        <taxon>Rhodophyta</taxon>
        <taxon>Florideophyceae</taxon>
        <taxon>Rhodymeniophycidae</taxon>
        <taxon>Gigartinales</taxon>
        <taxon>Gigartinaceae</taxon>
        <taxon>Chondrus</taxon>
    </lineage>
</organism>
<reference evidence="10" key="1">
    <citation type="journal article" date="2013" name="Proc. Natl. Acad. Sci. U.S.A.">
        <title>Genome structure and metabolic features in the red seaweed Chondrus crispus shed light on evolution of the Archaeplastida.</title>
        <authorList>
            <person name="Collen J."/>
            <person name="Porcel B."/>
            <person name="Carre W."/>
            <person name="Ball S.G."/>
            <person name="Chaparro C."/>
            <person name="Tonon T."/>
            <person name="Barbeyron T."/>
            <person name="Michel G."/>
            <person name="Noel B."/>
            <person name="Valentin K."/>
            <person name="Elias M."/>
            <person name="Artiguenave F."/>
            <person name="Arun A."/>
            <person name="Aury J.M."/>
            <person name="Barbosa-Neto J.F."/>
            <person name="Bothwell J.H."/>
            <person name="Bouget F.Y."/>
            <person name="Brillet L."/>
            <person name="Cabello-Hurtado F."/>
            <person name="Capella-Gutierrez S."/>
            <person name="Charrier B."/>
            <person name="Cladiere L."/>
            <person name="Cock J.M."/>
            <person name="Coelho S.M."/>
            <person name="Colleoni C."/>
            <person name="Czjzek M."/>
            <person name="Da Silva C."/>
            <person name="Delage L."/>
            <person name="Denoeud F."/>
            <person name="Deschamps P."/>
            <person name="Dittami S.M."/>
            <person name="Gabaldon T."/>
            <person name="Gachon C.M."/>
            <person name="Groisillier A."/>
            <person name="Herve C."/>
            <person name="Jabbari K."/>
            <person name="Katinka M."/>
            <person name="Kloareg B."/>
            <person name="Kowalczyk N."/>
            <person name="Labadie K."/>
            <person name="Leblanc C."/>
            <person name="Lopez P.J."/>
            <person name="McLachlan D.H."/>
            <person name="Meslet-Cladiere L."/>
            <person name="Moustafa A."/>
            <person name="Nehr Z."/>
            <person name="Nyvall Collen P."/>
            <person name="Panaud O."/>
            <person name="Partensky F."/>
            <person name="Poulain J."/>
            <person name="Rensing S.A."/>
            <person name="Rousvoal S."/>
            <person name="Samson G."/>
            <person name="Symeonidi A."/>
            <person name="Weissenbach J."/>
            <person name="Zambounis A."/>
            <person name="Wincker P."/>
            <person name="Boyen C."/>
        </authorList>
    </citation>
    <scope>NUCLEOTIDE SEQUENCE [LARGE SCALE GENOMIC DNA]</scope>
    <source>
        <strain evidence="10">cv. Stackhouse</strain>
    </source>
</reference>
<dbReference type="KEGG" id="ccp:CHC_T00007507001"/>
<keyword evidence="6" id="KW-0695">RNA-directed DNA polymerase</keyword>
<dbReference type="GeneID" id="17318876"/>
<keyword evidence="10" id="KW-1185">Reference proteome</keyword>
<evidence type="ECO:0000256" key="6">
    <source>
        <dbReference type="ARBA" id="ARBA00022918"/>
    </source>
</evidence>
<evidence type="ECO:0000256" key="2">
    <source>
        <dbReference type="ARBA" id="ARBA00022695"/>
    </source>
</evidence>
<dbReference type="Gene3D" id="1.10.340.70">
    <property type="match status" value="1"/>
</dbReference>
<dbReference type="Gramene" id="CDF40870">
    <property type="protein sequence ID" value="CDF40870"/>
    <property type="gene ID" value="CHC_T00007507001"/>
</dbReference>
<keyword evidence="3" id="KW-0540">Nuclease</keyword>
<dbReference type="PANTHER" id="PTHR37984:SF5">
    <property type="entry name" value="PROTEIN NYNRIN-LIKE"/>
    <property type="match status" value="1"/>
</dbReference>
<feature type="compositionally biased region" description="Basic and acidic residues" evidence="7">
    <location>
        <begin position="286"/>
        <end position="301"/>
    </location>
</feature>
<dbReference type="Gene3D" id="3.30.420.10">
    <property type="entry name" value="Ribonuclease H-like superfamily/Ribonuclease H"/>
    <property type="match status" value="1"/>
</dbReference>
<dbReference type="InterPro" id="IPR012337">
    <property type="entry name" value="RNaseH-like_sf"/>
</dbReference>
<feature type="domain" description="Reverse transcriptase RNase H-like" evidence="8">
    <location>
        <begin position="129"/>
        <end position="230"/>
    </location>
</feature>
<dbReference type="EMBL" id="HG002260">
    <property type="protein sequence ID" value="CDF40870.1"/>
    <property type="molecule type" value="Genomic_DNA"/>
</dbReference>
<dbReference type="FunFam" id="3.10.20.370:FF:000001">
    <property type="entry name" value="Retrovirus-related Pol polyprotein from transposon 17.6-like protein"/>
    <property type="match status" value="1"/>
</dbReference>
<feature type="region of interest" description="Disordered" evidence="7">
    <location>
        <begin position="279"/>
        <end position="309"/>
    </location>
</feature>
<dbReference type="PANTHER" id="PTHR37984">
    <property type="entry name" value="PROTEIN CBG26694"/>
    <property type="match status" value="1"/>
</dbReference>
<evidence type="ECO:0000256" key="5">
    <source>
        <dbReference type="ARBA" id="ARBA00022801"/>
    </source>
</evidence>
<dbReference type="SUPFAM" id="SSF53098">
    <property type="entry name" value="Ribonuclease H-like"/>
    <property type="match status" value="1"/>
</dbReference>
<name>R7QU28_CHOCR</name>
<dbReference type="InterPro" id="IPR050951">
    <property type="entry name" value="Retrovirus_Pol_polyprotein"/>
</dbReference>
<evidence type="ECO:0000313" key="10">
    <source>
        <dbReference type="Proteomes" id="UP000012073"/>
    </source>
</evidence>
<dbReference type="PhylomeDB" id="R7QU28"/>
<evidence type="ECO:0000256" key="1">
    <source>
        <dbReference type="ARBA" id="ARBA00022679"/>
    </source>
</evidence>
<keyword evidence="4" id="KW-0255">Endonuclease</keyword>
<dbReference type="AlphaFoldDB" id="R7QU28"/>
<dbReference type="FunFam" id="3.30.70.270:FF:000020">
    <property type="entry name" value="Transposon Tf2-6 polyprotein-like Protein"/>
    <property type="match status" value="1"/>
</dbReference>
<dbReference type="InterPro" id="IPR041373">
    <property type="entry name" value="RT_RNaseH"/>
</dbReference>